<keyword evidence="1" id="KW-0812">Transmembrane</keyword>
<feature type="transmembrane region" description="Helical" evidence="1">
    <location>
        <begin position="120"/>
        <end position="143"/>
    </location>
</feature>
<keyword evidence="4" id="KW-1185">Reference proteome</keyword>
<reference evidence="3 4" key="1">
    <citation type="submission" date="2019-05" db="EMBL/GenBank/DDBJ databases">
        <title>Thiomicrorhabdus sediminis sp. nov, a novel sulfur-oxidizing bacterium isolated from coastal sediment.</title>
        <authorList>
            <person name="Liu X."/>
        </authorList>
    </citation>
    <scope>NUCLEOTIDE SEQUENCE [LARGE SCALE GENOMIC DNA]</scope>
    <source>
        <strain evidence="3 4">G1</strain>
    </source>
</reference>
<proteinExistence type="predicted"/>
<dbReference type="PANTHER" id="PTHR42709:SF4">
    <property type="entry name" value="INNER MEMBRANE PROTEIN YQAA"/>
    <property type="match status" value="1"/>
</dbReference>
<dbReference type="GO" id="GO:0005886">
    <property type="term" value="C:plasma membrane"/>
    <property type="evidence" value="ECO:0007669"/>
    <property type="project" value="UniProtKB-ARBA"/>
</dbReference>
<dbReference type="Proteomes" id="UP000304864">
    <property type="component" value="Chromosome"/>
</dbReference>
<dbReference type="InterPro" id="IPR032816">
    <property type="entry name" value="VTT_dom"/>
</dbReference>
<feature type="transmembrane region" description="Helical" evidence="1">
    <location>
        <begin position="45"/>
        <end position="71"/>
    </location>
</feature>
<dbReference type="PANTHER" id="PTHR42709">
    <property type="entry name" value="ALKALINE PHOSPHATASE LIKE PROTEIN"/>
    <property type="match status" value="1"/>
</dbReference>
<name>A0A4P9K7F7_9GAMM</name>
<evidence type="ECO:0000256" key="1">
    <source>
        <dbReference type="SAM" id="Phobius"/>
    </source>
</evidence>
<evidence type="ECO:0000313" key="3">
    <source>
        <dbReference type="EMBL" id="QCU91064.1"/>
    </source>
</evidence>
<accession>A0A4P9K7F7</accession>
<dbReference type="OrthoDB" id="9814483at2"/>
<evidence type="ECO:0000259" key="2">
    <source>
        <dbReference type="Pfam" id="PF09335"/>
    </source>
</evidence>
<gene>
    <name evidence="3" type="ORF">FE785_10775</name>
</gene>
<dbReference type="RefSeq" id="WP_138565736.1">
    <property type="nucleotide sequence ID" value="NZ_CP040602.1"/>
</dbReference>
<organism evidence="3 4">
    <name type="scientific">Thiomicrorhabdus sediminis</name>
    <dbReference type="NCBI Taxonomy" id="2580412"/>
    <lineage>
        <taxon>Bacteria</taxon>
        <taxon>Pseudomonadati</taxon>
        <taxon>Pseudomonadota</taxon>
        <taxon>Gammaproteobacteria</taxon>
        <taxon>Thiotrichales</taxon>
        <taxon>Piscirickettsiaceae</taxon>
        <taxon>Thiomicrorhabdus</taxon>
    </lineage>
</organism>
<feature type="transmembrane region" description="Helical" evidence="1">
    <location>
        <begin position="7"/>
        <end position="25"/>
    </location>
</feature>
<dbReference type="EMBL" id="CP040602">
    <property type="protein sequence ID" value="QCU91064.1"/>
    <property type="molecule type" value="Genomic_DNA"/>
</dbReference>
<keyword evidence="1" id="KW-1133">Transmembrane helix</keyword>
<dbReference type="KEGG" id="thig:FE785_10775"/>
<protein>
    <submittedName>
        <fullName evidence="3">DedA family protein</fullName>
    </submittedName>
</protein>
<sequence>MQWFIDLGFTGLFIGSFLAATILPFGSEALLVTLVANDFPVAELVLIATLGNVLGSLLNYVIGFYGGDYLVHRVLRISEPSYEKAQQRFQKWGLWSLLFAWVPIIGDPLTVVAGALKVKIIWFIVLVSFGKLARYMVVAYGAVQLQS</sequence>
<feature type="domain" description="VTT" evidence="2">
    <location>
        <begin position="33"/>
        <end position="140"/>
    </location>
</feature>
<dbReference type="AlphaFoldDB" id="A0A4P9K7F7"/>
<evidence type="ECO:0000313" key="4">
    <source>
        <dbReference type="Proteomes" id="UP000304864"/>
    </source>
</evidence>
<dbReference type="InterPro" id="IPR051311">
    <property type="entry name" value="DedA_domain"/>
</dbReference>
<dbReference type="Pfam" id="PF09335">
    <property type="entry name" value="VTT_dom"/>
    <property type="match status" value="1"/>
</dbReference>
<keyword evidence="1" id="KW-0472">Membrane</keyword>
<feature type="transmembrane region" description="Helical" evidence="1">
    <location>
        <begin position="92"/>
        <end position="114"/>
    </location>
</feature>